<dbReference type="Proteomes" id="UP000821865">
    <property type="component" value="Chromosome 8"/>
</dbReference>
<protein>
    <submittedName>
        <fullName evidence="1">Uncharacterized protein</fullName>
    </submittedName>
</protein>
<proteinExistence type="predicted"/>
<sequence length="221" mass="23089">MKVPADLHPGLREDKATAVVAVQLDLVLGLTPAADRRASAEELVDLDHGLMLARAMVVALSVVLDRGPTPEVVDSAEVPDHGKARVKARVALASHRAPDLGLAREKDRAVATEAVPALIHGPEQGRPVDLVALASPSEEEELASDRGTKPEDSVAARLAVAAAVVHRGPRTVASGLVAKELDGTFHKDRNSLVALTPGIKVVLVVGNLVAPVVGHRGRKDN</sequence>
<reference evidence="1" key="1">
    <citation type="submission" date="2020-05" db="EMBL/GenBank/DDBJ databases">
        <title>Large-scale comparative analyses of tick genomes elucidate their genetic diversity and vector capacities.</title>
        <authorList>
            <person name="Jia N."/>
            <person name="Wang J."/>
            <person name="Shi W."/>
            <person name="Du L."/>
            <person name="Sun Y."/>
            <person name="Zhan W."/>
            <person name="Jiang J."/>
            <person name="Wang Q."/>
            <person name="Zhang B."/>
            <person name="Ji P."/>
            <person name="Sakyi L.B."/>
            <person name="Cui X."/>
            <person name="Yuan T."/>
            <person name="Jiang B."/>
            <person name="Yang W."/>
            <person name="Lam T.T.-Y."/>
            <person name="Chang Q."/>
            <person name="Ding S."/>
            <person name="Wang X."/>
            <person name="Zhu J."/>
            <person name="Ruan X."/>
            <person name="Zhao L."/>
            <person name="Wei J."/>
            <person name="Que T."/>
            <person name="Du C."/>
            <person name="Cheng J."/>
            <person name="Dai P."/>
            <person name="Han X."/>
            <person name="Huang E."/>
            <person name="Gao Y."/>
            <person name="Liu J."/>
            <person name="Shao H."/>
            <person name="Ye R."/>
            <person name="Li L."/>
            <person name="Wei W."/>
            <person name="Wang X."/>
            <person name="Wang C."/>
            <person name="Yang T."/>
            <person name="Huo Q."/>
            <person name="Li W."/>
            <person name="Guo W."/>
            <person name="Chen H."/>
            <person name="Zhou L."/>
            <person name="Ni X."/>
            <person name="Tian J."/>
            <person name="Zhou Y."/>
            <person name="Sheng Y."/>
            <person name="Liu T."/>
            <person name="Pan Y."/>
            <person name="Xia L."/>
            <person name="Li J."/>
            <person name="Zhao F."/>
            <person name="Cao W."/>
        </authorList>
    </citation>
    <scope>NUCLEOTIDE SEQUENCE</scope>
    <source>
        <strain evidence="1">Dsil-2018</strain>
    </source>
</reference>
<accession>A0ACB8CB57</accession>
<organism evidence="1 2">
    <name type="scientific">Dermacentor silvarum</name>
    <name type="common">Tick</name>
    <dbReference type="NCBI Taxonomy" id="543639"/>
    <lineage>
        <taxon>Eukaryota</taxon>
        <taxon>Metazoa</taxon>
        <taxon>Ecdysozoa</taxon>
        <taxon>Arthropoda</taxon>
        <taxon>Chelicerata</taxon>
        <taxon>Arachnida</taxon>
        <taxon>Acari</taxon>
        <taxon>Parasitiformes</taxon>
        <taxon>Ixodida</taxon>
        <taxon>Ixodoidea</taxon>
        <taxon>Ixodidae</taxon>
        <taxon>Rhipicephalinae</taxon>
        <taxon>Dermacentor</taxon>
    </lineage>
</organism>
<gene>
    <name evidence="1" type="ORF">HPB49_019823</name>
</gene>
<name>A0ACB8CB57_DERSI</name>
<dbReference type="EMBL" id="CM023477">
    <property type="protein sequence ID" value="KAH7938099.1"/>
    <property type="molecule type" value="Genomic_DNA"/>
</dbReference>
<evidence type="ECO:0000313" key="1">
    <source>
        <dbReference type="EMBL" id="KAH7938099.1"/>
    </source>
</evidence>
<keyword evidence="2" id="KW-1185">Reference proteome</keyword>
<comment type="caution">
    <text evidence="1">The sequence shown here is derived from an EMBL/GenBank/DDBJ whole genome shotgun (WGS) entry which is preliminary data.</text>
</comment>
<evidence type="ECO:0000313" key="2">
    <source>
        <dbReference type="Proteomes" id="UP000821865"/>
    </source>
</evidence>